<evidence type="ECO:0000313" key="6">
    <source>
        <dbReference type="EMBL" id="MDF0750850.1"/>
    </source>
</evidence>
<accession>A0ABT5YCW5</accession>
<organism evidence="6 7">
    <name type="scientific">Marinobacter iranensis</name>
    <dbReference type="NCBI Taxonomy" id="2962607"/>
    <lineage>
        <taxon>Bacteria</taxon>
        <taxon>Pseudomonadati</taxon>
        <taxon>Pseudomonadota</taxon>
        <taxon>Gammaproteobacteria</taxon>
        <taxon>Pseudomonadales</taxon>
        <taxon>Marinobacteraceae</taxon>
        <taxon>Marinobacter</taxon>
    </lineage>
</organism>
<evidence type="ECO:0000256" key="3">
    <source>
        <dbReference type="ARBA" id="ARBA00023163"/>
    </source>
</evidence>
<keyword evidence="7" id="KW-1185">Reference proteome</keyword>
<dbReference type="RefSeq" id="WP_275706595.1">
    <property type="nucleotide sequence ID" value="NZ_JANCMW010000006.1"/>
</dbReference>
<dbReference type="Gene3D" id="1.10.357.10">
    <property type="entry name" value="Tetracycline Repressor, domain 2"/>
    <property type="match status" value="1"/>
</dbReference>
<proteinExistence type="predicted"/>
<dbReference type="PANTHER" id="PTHR30055">
    <property type="entry name" value="HTH-TYPE TRANSCRIPTIONAL REGULATOR RUTR"/>
    <property type="match status" value="1"/>
</dbReference>
<dbReference type="InterPro" id="IPR050109">
    <property type="entry name" value="HTH-type_TetR-like_transc_reg"/>
</dbReference>
<evidence type="ECO:0000256" key="1">
    <source>
        <dbReference type="ARBA" id="ARBA00023015"/>
    </source>
</evidence>
<dbReference type="Proteomes" id="UP001143391">
    <property type="component" value="Unassembled WGS sequence"/>
</dbReference>
<dbReference type="SUPFAM" id="SSF46689">
    <property type="entry name" value="Homeodomain-like"/>
    <property type="match status" value="1"/>
</dbReference>
<dbReference type="PRINTS" id="PR00455">
    <property type="entry name" value="HTHTETR"/>
</dbReference>
<dbReference type="PROSITE" id="PS50977">
    <property type="entry name" value="HTH_TETR_2"/>
    <property type="match status" value="1"/>
</dbReference>
<dbReference type="InterPro" id="IPR009057">
    <property type="entry name" value="Homeodomain-like_sf"/>
</dbReference>
<gene>
    <name evidence="6" type="ORF">NLU14_11495</name>
</gene>
<evidence type="ECO:0000256" key="2">
    <source>
        <dbReference type="ARBA" id="ARBA00023125"/>
    </source>
</evidence>
<dbReference type="Pfam" id="PF00440">
    <property type="entry name" value="TetR_N"/>
    <property type="match status" value="1"/>
</dbReference>
<sequence length="230" mass="26750">MPVVRLASDDPAWGNFEHGNCELEKMRLYTAKTIGRSAKAETSRNEILSAAANIMRRHGYAELTLRNVAAKVNMKAGSLYYHFSSKDELATEVMRIGVEAVERDVREALDQVSPIDSEQRLITAVHIHLNALLRSSEFVSSHIRCYPFVPDRVRFELREVRRRYDLLWLELIGEFINRPARGDEVIYIWHILVGALNQSLEWFNPNRHSIDDYARQIEIMLRQFRSQRPL</sequence>
<protein>
    <submittedName>
        <fullName evidence="6">TetR/AcrR family transcriptional regulator</fullName>
    </submittedName>
</protein>
<dbReference type="PANTHER" id="PTHR30055:SF234">
    <property type="entry name" value="HTH-TYPE TRANSCRIPTIONAL REGULATOR BETI"/>
    <property type="match status" value="1"/>
</dbReference>
<dbReference type="Pfam" id="PF17932">
    <property type="entry name" value="TetR_C_24"/>
    <property type="match status" value="1"/>
</dbReference>
<dbReference type="InterPro" id="IPR001647">
    <property type="entry name" value="HTH_TetR"/>
</dbReference>
<dbReference type="InterPro" id="IPR041490">
    <property type="entry name" value="KstR2_TetR_C"/>
</dbReference>
<comment type="caution">
    <text evidence="6">The sequence shown here is derived from an EMBL/GenBank/DDBJ whole genome shotgun (WGS) entry which is preliminary data.</text>
</comment>
<evidence type="ECO:0000313" key="7">
    <source>
        <dbReference type="Proteomes" id="UP001143391"/>
    </source>
</evidence>
<dbReference type="EMBL" id="JANCMW010000006">
    <property type="protein sequence ID" value="MDF0750850.1"/>
    <property type="molecule type" value="Genomic_DNA"/>
</dbReference>
<feature type="DNA-binding region" description="H-T-H motif" evidence="4">
    <location>
        <begin position="64"/>
        <end position="83"/>
    </location>
</feature>
<name>A0ABT5YCW5_9GAMM</name>
<reference evidence="6" key="1">
    <citation type="submission" date="2022-07" db="EMBL/GenBank/DDBJ databases">
        <title>Marinobacter iranensis a new bacterium isolate from a hipersaline lake in Iran.</title>
        <authorList>
            <person name="Mohammad A.M.A."/>
            <person name="Cristina S.-P."/>
            <person name="Antonio V."/>
        </authorList>
    </citation>
    <scope>NUCLEOTIDE SEQUENCE</scope>
    <source>
        <strain evidence="6">71-i</strain>
    </source>
</reference>
<keyword evidence="1" id="KW-0805">Transcription regulation</keyword>
<evidence type="ECO:0000259" key="5">
    <source>
        <dbReference type="PROSITE" id="PS50977"/>
    </source>
</evidence>
<evidence type="ECO:0000256" key="4">
    <source>
        <dbReference type="PROSITE-ProRule" id="PRU00335"/>
    </source>
</evidence>
<feature type="domain" description="HTH tetR-type" evidence="5">
    <location>
        <begin position="41"/>
        <end position="101"/>
    </location>
</feature>
<keyword evidence="2 4" id="KW-0238">DNA-binding</keyword>
<keyword evidence="3" id="KW-0804">Transcription</keyword>